<accession>A0ABW5ADS4</accession>
<evidence type="ECO:0000313" key="1">
    <source>
        <dbReference type="EMBL" id="MFD2175814.1"/>
    </source>
</evidence>
<comment type="caution">
    <text evidence="1">The sequence shown here is derived from an EMBL/GenBank/DDBJ whole genome shotgun (WGS) entry which is preliminary data.</text>
</comment>
<keyword evidence="1" id="KW-0378">Hydrolase</keyword>
<dbReference type="GO" id="GO:0016787">
    <property type="term" value="F:hydrolase activity"/>
    <property type="evidence" value="ECO:0007669"/>
    <property type="project" value="UniProtKB-KW"/>
</dbReference>
<dbReference type="Gene3D" id="3.40.50.1110">
    <property type="entry name" value="SGNH hydrolase"/>
    <property type="match status" value="1"/>
</dbReference>
<reference evidence="2" key="1">
    <citation type="journal article" date="2019" name="Int. J. Syst. Evol. Microbiol.">
        <title>The Global Catalogue of Microorganisms (GCM) 10K type strain sequencing project: providing services to taxonomists for standard genome sequencing and annotation.</title>
        <authorList>
            <consortium name="The Broad Institute Genomics Platform"/>
            <consortium name="The Broad Institute Genome Sequencing Center for Infectious Disease"/>
            <person name="Wu L."/>
            <person name="Ma J."/>
        </authorList>
    </citation>
    <scope>NUCLEOTIDE SEQUENCE [LARGE SCALE GENOMIC DNA]</scope>
    <source>
        <strain evidence="2">CCUG 55131</strain>
    </source>
</reference>
<dbReference type="SUPFAM" id="SSF52266">
    <property type="entry name" value="SGNH hydrolase"/>
    <property type="match status" value="1"/>
</dbReference>
<proteinExistence type="predicted"/>
<dbReference type="InterPro" id="IPR036514">
    <property type="entry name" value="SGNH_hydro_sf"/>
</dbReference>
<dbReference type="Proteomes" id="UP001597413">
    <property type="component" value="Unassembled WGS sequence"/>
</dbReference>
<dbReference type="EC" id="3.1.-.-" evidence="1"/>
<protein>
    <submittedName>
        <fullName evidence="1">SGNH/GDSL hydrolase family protein</fullName>
        <ecNumber evidence="1">3.1.-.-</ecNumber>
    </submittedName>
</protein>
<organism evidence="1 2">
    <name type="scientific">Rhodobacter lacus</name>
    <dbReference type="NCBI Taxonomy" id="1641972"/>
    <lineage>
        <taxon>Bacteria</taxon>
        <taxon>Pseudomonadati</taxon>
        <taxon>Pseudomonadota</taxon>
        <taxon>Alphaproteobacteria</taxon>
        <taxon>Rhodobacterales</taxon>
        <taxon>Rhodobacter group</taxon>
        <taxon>Rhodobacter</taxon>
    </lineage>
</organism>
<name>A0ABW5ADS4_9RHOB</name>
<sequence length="847" mass="88113">MAITTRRIIGPALLPDGTAPVSGKITCTLRGWDRETGAPVLPFSSVSDIVEGIVDVSLWACDLGERYDVPGPSPAALYDITITAPNAATGACQSATWRVAVTAGSGDLVFADLLAAGEVAEPTPPDLLAPCQAFAPIARTATERLHTYLRADYAAILRITGMVAGDTALAASTMHLYEWSGSAWGDLGGPPLSTLHDAIDGEETARIAADALNAPLASPALTGTPTAPTAAVGTSTTQIATTAFVGGAVGNEAAARVAADGAIRDDLTALTGRIAALEGRDLTARNAVLEAGSAAPEVLRYHTRAQAAAATVVAGVDLIEVQAYSESTPAAPALYARAASASVGSFQSADGAHWAPAWAETQLEMLGALGDGVTSDQAAWGSAKSLGKPILLSRAYLVTDDANPVGVPLIGSGRIIKAVTGGHVQKNSYSGRGPVRNRQHLWLAKQTANAGTPLKVAICGDSTATNSYGLNIANTVKSELEASGIPVASLVNSAISGTGWTSGATAVADILTAYGEQKHLLIIKYGINEAETAGDTAGICRDILAQLAAVRASTYGGYDDLSILLIMPNCLGNNALSATGRNNLWLESIREIYYNAADAYQCAIYNPYDEAGNAVGGEGRWLDRHLTHPQVSLNLDIWGRAIRETMATAGSYRRNGFVQRAFVDGVAPAASGSITQYPMGLSVMRAQSSDGWPFNGIVTTMRHPDTVGWQRLDGVTLSFAQGRMRDWMTEAAIWSAWPGASVALTLQNNWVRYNATLAAPHVRRTADGLVSLGGVAKNGVISAYSNVAILPNGYRPASAQYALGQCLTGSTVDTCILHVLPTGEIQTVRNVVADYLSLDGITFWAAS</sequence>
<dbReference type="RefSeq" id="WP_377393429.1">
    <property type="nucleotide sequence ID" value="NZ_JBHUIX010000020.1"/>
</dbReference>
<dbReference type="EMBL" id="JBHUIX010000020">
    <property type="protein sequence ID" value="MFD2175814.1"/>
    <property type="molecule type" value="Genomic_DNA"/>
</dbReference>
<evidence type="ECO:0000313" key="2">
    <source>
        <dbReference type="Proteomes" id="UP001597413"/>
    </source>
</evidence>
<gene>
    <name evidence="1" type="ORF">ACFSM0_17105</name>
</gene>
<keyword evidence="2" id="KW-1185">Reference proteome</keyword>